<evidence type="ECO:0000256" key="4">
    <source>
        <dbReference type="ARBA" id="ARBA00023139"/>
    </source>
</evidence>
<dbReference type="Proteomes" id="UP000019918">
    <property type="component" value="Unassembled WGS sequence"/>
</dbReference>
<feature type="signal peptide" evidence="6">
    <location>
        <begin position="1"/>
        <end position="18"/>
    </location>
</feature>
<evidence type="ECO:0000259" key="7">
    <source>
        <dbReference type="Pfam" id="PF06004"/>
    </source>
</evidence>
<dbReference type="RefSeq" id="WP_034939392.1">
    <property type="nucleotide sequence ID" value="NZ_JFHN01000058.1"/>
</dbReference>
<dbReference type="NCBIfam" id="NF033216">
    <property type="entry name" value="lipo_YgdI_YgdR"/>
    <property type="match status" value="1"/>
</dbReference>
<reference evidence="8 9" key="1">
    <citation type="submission" date="2014-02" db="EMBL/GenBank/DDBJ databases">
        <title>Draft genome of Erwinia mallotivora strain BT-MARDI, a papaya dieback pathogen.</title>
        <authorList>
            <person name="Redzuan R."/>
            <person name="Abu Bakar N."/>
            <person name="Badrun R."/>
            <person name="Mohd Raih M.F."/>
            <person name="Rozano L."/>
            <person name="Mat Amin N."/>
        </authorList>
    </citation>
    <scope>NUCLEOTIDE SEQUENCE [LARGE SCALE GENOMIC DNA]</scope>
    <source>
        <strain evidence="8 9">BT-MARDI</strain>
    </source>
</reference>
<dbReference type="OrthoDB" id="6520455at2"/>
<keyword evidence="1" id="KW-1003">Cell membrane</keyword>
<dbReference type="EMBL" id="JFHN01000058">
    <property type="protein sequence ID" value="EXU74496.1"/>
    <property type="molecule type" value="Genomic_DNA"/>
</dbReference>
<gene>
    <name evidence="8" type="ORF">BG55_16685</name>
</gene>
<evidence type="ECO:0000313" key="8">
    <source>
        <dbReference type="EMBL" id="EXU74496.1"/>
    </source>
</evidence>
<dbReference type="PANTHER" id="PTHR37011:SF2">
    <property type="entry name" value="LIPOPROTEIN"/>
    <property type="match status" value="1"/>
</dbReference>
<feature type="chain" id="PRO_5001472107" evidence="6">
    <location>
        <begin position="19"/>
        <end position="74"/>
    </location>
</feature>
<dbReference type="AlphaFoldDB" id="A0A014LY20"/>
<evidence type="ECO:0000256" key="3">
    <source>
        <dbReference type="ARBA" id="ARBA00023136"/>
    </source>
</evidence>
<evidence type="ECO:0000256" key="6">
    <source>
        <dbReference type="SAM" id="SignalP"/>
    </source>
</evidence>
<keyword evidence="4" id="KW-0564">Palmitate</keyword>
<evidence type="ECO:0000256" key="2">
    <source>
        <dbReference type="ARBA" id="ARBA00022729"/>
    </source>
</evidence>
<dbReference type="InterPro" id="IPR010920">
    <property type="entry name" value="LSM_dom_sf"/>
</dbReference>
<comment type="caution">
    <text evidence="8">The sequence shown here is derived from an EMBL/GenBank/DDBJ whole genome shotgun (WGS) entry which is preliminary data.</text>
</comment>
<sequence length="74" mass="7985">MKRKLIILLVTASGALLAGCSDNHMMHMKDGSSVVVQGKPHKDKAAGMVIYTDENGKQQAVSQGDIKEMTDLEN</sequence>
<dbReference type="Pfam" id="PF06004">
    <property type="entry name" value="DUF903"/>
    <property type="match status" value="1"/>
</dbReference>
<keyword evidence="2 6" id="KW-0732">Signal</keyword>
<dbReference type="InterPro" id="IPR047807">
    <property type="entry name" value="YgdI/YgdR-like_SH3-like"/>
</dbReference>
<dbReference type="Gene3D" id="2.30.30.100">
    <property type="match status" value="1"/>
</dbReference>
<protein>
    <submittedName>
        <fullName evidence="8">Membrane protein</fullName>
    </submittedName>
</protein>
<keyword evidence="5" id="KW-0449">Lipoprotein</keyword>
<keyword evidence="9" id="KW-1185">Reference proteome</keyword>
<feature type="domain" description="Lipoprotein YgdI/YgdR-like SH3-like" evidence="7">
    <location>
        <begin position="25"/>
        <end position="70"/>
    </location>
</feature>
<dbReference type="STRING" id="69222.BG55_16685"/>
<proteinExistence type="predicted"/>
<organism evidence="8 9">
    <name type="scientific">Erwinia mallotivora</name>
    <dbReference type="NCBI Taxonomy" id="69222"/>
    <lineage>
        <taxon>Bacteria</taxon>
        <taxon>Pseudomonadati</taxon>
        <taxon>Pseudomonadota</taxon>
        <taxon>Gammaproteobacteria</taxon>
        <taxon>Enterobacterales</taxon>
        <taxon>Erwiniaceae</taxon>
        <taxon>Erwinia</taxon>
    </lineage>
</organism>
<dbReference type="PROSITE" id="PS51257">
    <property type="entry name" value="PROKAR_LIPOPROTEIN"/>
    <property type="match status" value="1"/>
</dbReference>
<dbReference type="InterPro" id="IPR010305">
    <property type="entry name" value="YgdI/YgdR-like"/>
</dbReference>
<dbReference type="PATRIC" id="fig|69222.5.peg.3399"/>
<dbReference type="PANTHER" id="PTHR37011">
    <property type="entry name" value="POT FAMILY PEPTIDE TRANSPORT PROTEIN-RELATED"/>
    <property type="match status" value="1"/>
</dbReference>
<evidence type="ECO:0000256" key="1">
    <source>
        <dbReference type="ARBA" id="ARBA00022475"/>
    </source>
</evidence>
<dbReference type="SUPFAM" id="SSF50182">
    <property type="entry name" value="Sm-like ribonucleoproteins"/>
    <property type="match status" value="1"/>
</dbReference>
<accession>A0A014LY20</accession>
<evidence type="ECO:0000256" key="5">
    <source>
        <dbReference type="ARBA" id="ARBA00023288"/>
    </source>
</evidence>
<keyword evidence="3" id="KW-0472">Membrane</keyword>
<name>A0A014LY20_9GAMM</name>
<evidence type="ECO:0000313" key="9">
    <source>
        <dbReference type="Proteomes" id="UP000019918"/>
    </source>
</evidence>